<protein>
    <submittedName>
        <fullName evidence="1">Uncharacterized protein</fullName>
    </submittedName>
</protein>
<evidence type="ECO:0000313" key="2">
    <source>
        <dbReference type="Proteomes" id="UP001165079"/>
    </source>
</evidence>
<dbReference type="RefSeq" id="WP_285666053.1">
    <property type="nucleotide sequence ID" value="NZ_BSTX01000004.1"/>
</dbReference>
<name>A0A9W6WC77_9ACTN</name>
<sequence>MRDVRARLETMLDDLRANPRVEIVSAEIGEPTPSAELDGFEKEAPEDLLDFYREVGSFSLEWRHTVSSVAKGDLSDSGYVEIVPIGEVYGDWTDMVWFPGSDERFRDVKPFDTFIPEACSALTSGPTVVYHYYGEDVYDTGRAFAEWFELMLASRGYWYWVQTLCAESAGSRESNEFRRVMPEVFPGIDLSVFTPRD</sequence>
<dbReference type="AlphaFoldDB" id="A0A9W6WC77"/>
<dbReference type="Proteomes" id="UP001165079">
    <property type="component" value="Unassembled WGS sequence"/>
</dbReference>
<comment type="caution">
    <text evidence="1">The sequence shown here is derived from an EMBL/GenBank/DDBJ whole genome shotgun (WGS) entry which is preliminary data.</text>
</comment>
<accession>A0A9W6WC77</accession>
<reference evidence="1" key="1">
    <citation type="submission" date="2023-03" db="EMBL/GenBank/DDBJ databases">
        <title>Actinorhabdospora filicis NBRC 111898.</title>
        <authorList>
            <person name="Ichikawa N."/>
            <person name="Sato H."/>
            <person name="Tonouchi N."/>
        </authorList>
    </citation>
    <scope>NUCLEOTIDE SEQUENCE</scope>
    <source>
        <strain evidence="1">NBRC 111898</strain>
    </source>
</reference>
<organism evidence="1 2">
    <name type="scientific">Actinorhabdospora filicis</name>
    <dbReference type="NCBI Taxonomy" id="1785913"/>
    <lineage>
        <taxon>Bacteria</taxon>
        <taxon>Bacillati</taxon>
        <taxon>Actinomycetota</taxon>
        <taxon>Actinomycetes</taxon>
        <taxon>Micromonosporales</taxon>
        <taxon>Micromonosporaceae</taxon>
        <taxon>Actinorhabdospora</taxon>
    </lineage>
</organism>
<dbReference type="EMBL" id="BSTX01000004">
    <property type="protein sequence ID" value="GLZ80798.1"/>
    <property type="molecule type" value="Genomic_DNA"/>
</dbReference>
<proteinExistence type="predicted"/>
<keyword evidence="2" id="KW-1185">Reference proteome</keyword>
<evidence type="ECO:0000313" key="1">
    <source>
        <dbReference type="EMBL" id="GLZ80798.1"/>
    </source>
</evidence>
<gene>
    <name evidence="1" type="ORF">Afil01_56050</name>
</gene>